<evidence type="ECO:0000259" key="1">
    <source>
        <dbReference type="Pfam" id="PF01423"/>
    </source>
</evidence>
<dbReference type="InterPro" id="IPR052840">
    <property type="entry name" value="U7_snRNA_Sm-like"/>
</dbReference>
<dbReference type="PANTHER" id="PTHR21196:SF1">
    <property type="entry name" value="U7 SNRNA-ASSOCIATED SM-LIKE PROTEIN LSM10"/>
    <property type="match status" value="1"/>
</dbReference>
<dbReference type="GO" id="GO:0016604">
    <property type="term" value="C:nuclear body"/>
    <property type="evidence" value="ECO:0007669"/>
    <property type="project" value="TreeGrafter"/>
</dbReference>
<organism evidence="2 3">
    <name type="scientific">Tropilaelaps mercedesae</name>
    <dbReference type="NCBI Taxonomy" id="418985"/>
    <lineage>
        <taxon>Eukaryota</taxon>
        <taxon>Metazoa</taxon>
        <taxon>Ecdysozoa</taxon>
        <taxon>Arthropoda</taxon>
        <taxon>Chelicerata</taxon>
        <taxon>Arachnida</taxon>
        <taxon>Acari</taxon>
        <taxon>Parasitiformes</taxon>
        <taxon>Mesostigmata</taxon>
        <taxon>Gamasina</taxon>
        <taxon>Dermanyssoidea</taxon>
        <taxon>Laelapidae</taxon>
        <taxon>Tropilaelaps</taxon>
    </lineage>
</organism>
<dbReference type="Gene3D" id="2.30.30.100">
    <property type="match status" value="1"/>
</dbReference>
<dbReference type="GO" id="GO:0071208">
    <property type="term" value="F:histone pre-mRNA DCP binding"/>
    <property type="evidence" value="ECO:0007669"/>
    <property type="project" value="TreeGrafter"/>
</dbReference>
<gene>
    <name evidence="2" type="ORF">BIW11_09305</name>
</gene>
<dbReference type="AlphaFoldDB" id="A0A1V9XKU6"/>
<sequence length="121" mass="14383">MRFVFRGQSTMSMGELGKRLNWAWWTHIFLGRMNLQLLDATVSLFDGAQRTFPYFFVRGRNIRYVHIPPDVNIMETLEKRVRGAQRVVPAGQERNELQILITRRKREQFLRQKAKMRQSTG</sequence>
<dbReference type="InterPro" id="IPR001163">
    <property type="entry name" value="Sm_dom_euk/arc"/>
</dbReference>
<dbReference type="Proteomes" id="UP000192247">
    <property type="component" value="Unassembled WGS sequence"/>
</dbReference>
<dbReference type="PANTHER" id="PTHR21196">
    <property type="entry name" value="U7 SNRNA-ASSOCIATED SM-LIKE PROTEIN LSM10"/>
    <property type="match status" value="1"/>
</dbReference>
<dbReference type="SUPFAM" id="SSF50182">
    <property type="entry name" value="Sm-like ribonucleoproteins"/>
    <property type="match status" value="1"/>
</dbReference>
<dbReference type="GO" id="GO:0006398">
    <property type="term" value="P:mRNA 3'-end processing by stem-loop binding and cleavage"/>
    <property type="evidence" value="ECO:0007669"/>
    <property type="project" value="TreeGrafter"/>
</dbReference>
<dbReference type="EMBL" id="MNPL01008734">
    <property type="protein sequence ID" value="OQR74099.1"/>
    <property type="molecule type" value="Genomic_DNA"/>
</dbReference>
<comment type="caution">
    <text evidence="2">The sequence shown here is derived from an EMBL/GenBank/DDBJ whole genome shotgun (WGS) entry which is preliminary data.</text>
</comment>
<dbReference type="GO" id="GO:0071209">
    <property type="term" value="F:U7 snRNA binding"/>
    <property type="evidence" value="ECO:0007669"/>
    <property type="project" value="TreeGrafter"/>
</dbReference>
<accession>A0A1V9XKU6</accession>
<name>A0A1V9XKU6_9ACAR</name>
<feature type="domain" description="Sm" evidence="1">
    <location>
        <begin position="33"/>
        <end position="66"/>
    </location>
</feature>
<dbReference type="InParanoid" id="A0A1V9XKU6"/>
<dbReference type="Pfam" id="PF01423">
    <property type="entry name" value="LSM"/>
    <property type="match status" value="1"/>
</dbReference>
<dbReference type="InterPro" id="IPR010920">
    <property type="entry name" value="LSM_dom_sf"/>
</dbReference>
<keyword evidence="3" id="KW-1185">Reference proteome</keyword>
<protein>
    <submittedName>
        <fullName evidence="2">U7 snRNA-associated Sm protein LSm10-like</fullName>
    </submittedName>
</protein>
<proteinExistence type="predicted"/>
<evidence type="ECO:0000313" key="3">
    <source>
        <dbReference type="Proteomes" id="UP000192247"/>
    </source>
</evidence>
<evidence type="ECO:0000313" key="2">
    <source>
        <dbReference type="EMBL" id="OQR74099.1"/>
    </source>
</evidence>
<reference evidence="2 3" key="1">
    <citation type="journal article" date="2017" name="Gigascience">
        <title>Draft genome of the honey bee ectoparasitic mite, Tropilaelaps mercedesae, is shaped by the parasitic life history.</title>
        <authorList>
            <person name="Dong X."/>
            <person name="Armstrong S.D."/>
            <person name="Xia D."/>
            <person name="Makepeace B.L."/>
            <person name="Darby A.C."/>
            <person name="Kadowaki T."/>
        </authorList>
    </citation>
    <scope>NUCLEOTIDE SEQUENCE [LARGE SCALE GENOMIC DNA]</scope>
    <source>
        <strain evidence="2">Wuxi-XJTLU</strain>
    </source>
</reference>
<dbReference type="OrthoDB" id="6509766at2759"/>
<dbReference type="STRING" id="418985.A0A1V9XKU6"/>
<dbReference type="GO" id="GO:0071254">
    <property type="term" value="C:cytoplasmic U snRNP body"/>
    <property type="evidence" value="ECO:0007669"/>
    <property type="project" value="TreeGrafter"/>
</dbReference>